<dbReference type="Pfam" id="PF07690">
    <property type="entry name" value="MFS_1"/>
    <property type="match status" value="1"/>
</dbReference>
<evidence type="ECO:0000313" key="7">
    <source>
        <dbReference type="Proteomes" id="UP000054771"/>
    </source>
</evidence>
<proteinExistence type="predicted"/>
<keyword evidence="3 5" id="KW-1133">Transmembrane helix</keyword>
<evidence type="ECO:0000256" key="4">
    <source>
        <dbReference type="ARBA" id="ARBA00023136"/>
    </source>
</evidence>
<feature type="transmembrane region" description="Helical" evidence="5">
    <location>
        <begin position="398"/>
        <end position="417"/>
    </location>
</feature>
<dbReference type="InterPro" id="IPR036259">
    <property type="entry name" value="MFS_trans_sf"/>
</dbReference>
<evidence type="ECO:0000313" key="6">
    <source>
        <dbReference type="EMBL" id="CEL08318.1"/>
    </source>
</evidence>
<feature type="transmembrane region" description="Helical" evidence="5">
    <location>
        <begin position="463"/>
        <end position="481"/>
    </location>
</feature>
<dbReference type="InterPro" id="IPR011701">
    <property type="entry name" value="MFS"/>
</dbReference>
<dbReference type="PANTHER" id="PTHR23502">
    <property type="entry name" value="MAJOR FACILITATOR SUPERFAMILY"/>
    <property type="match status" value="1"/>
</dbReference>
<dbReference type="FunFam" id="1.20.1250.20:FF:000319">
    <property type="entry name" value="MFS transporter, putative"/>
    <property type="match status" value="1"/>
</dbReference>
<dbReference type="AlphaFoldDB" id="A0A0U5GCE9"/>
<feature type="transmembrane region" description="Helical" evidence="5">
    <location>
        <begin position="101"/>
        <end position="118"/>
    </location>
</feature>
<dbReference type="EMBL" id="CDMC01000011">
    <property type="protein sequence ID" value="CEL08318.1"/>
    <property type="molecule type" value="Genomic_DNA"/>
</dbReference>
<dbReference type="Proteomes" id="UP000054771">
    <property type="component" value="Unassembled WGS sequence"/>
</dbReference>
<feature type="transmembrane region" description="Helical" evidence="5">
    <location>
        <begin position="186"/>
        <end position="208"/>
    </location>
</feature>
<protein>
    <submittedName>
        <fullName evidence="6">Putative MFS transporter</fullName>
    </submittedName>
</protein>
<reference evidence="7" key="1">
    <citation type="journal article" date="2016" name="Genome Announc.">
        <title>Draft genome sequences of fungus Aspergillus calidoustus.</title>
        <authorList>
            <person name="Horn F."/>
            <person name="Linde J."/>
            <person name="Mattern D.J."/>
            <person name="Walther G."/>
            <person name="Guthke R."/>
            <person name="Scherlach K."/>
            <person name="Martin K."/>
            <person name="Brakhage A.A."/>
            <person name="Petzke L."/>
            <person name="Valiante V."/>
        </authorList>
    </citation>
    <scope>NUCLEOTIDE SEQUENCE [LARGE SCALE GENOMIC DNA]</scope>
    <source>
        <strain evidence="7">SF006504</strain>
    </source>
</reference>
<feature type="transmembrane region" description="Helical" evidence="5">
    <location>
        <begin position="309"/>
        <end position="332"/>
    </location>
</feature>
<dbReference type="Gene3D" id="1.20.1250.20">
    <property type="entry name" value="MFS general substrate transporter like domains"/>
    <property type="match status" value="1"/>
</dbReference>
<keyword evidence="4 5" id="KW-0472">Membrane</keyword>
<feature type="transmembrane region" description="Helical" evidence="5">
    <location>
        <begin position="57"/>
        <end position="81"/>
    </location>
</feature>
<feature type="transmembrane region" description="Helical" evidence="5">
    <location>
        <begin position="214"/>
        <end position="233"/>
    </location>
</feature>
<evidence type="ECO:0000256" key="1">
    <source>
        <dbReference type="ARBA" id="ARBA00004141"/>
    </source>
</evidence>
<accession>A0A0U5GCE9</accession>
<name>A0A0U5GCE9_ASPCI</name>
<keyword evidence="7" id="KW-1185">Reference proteome</keyword>
<organism evidence="6 7">
    <name type="scientific">Aspergillus calidoustus</name>
    <dbReference type="NCBI Taxonomy" id="454130"/>
    <lineage>
        <taxon>Eukaryota</taxon>
        <taxon>Fungi</taxon>
        <taxon>Dikarya</taxon>
        <taxon>Ascomycota</taxon>
        <taxon>Pezizomycotina</taxon>
        <taxon>Eurotiomycetes</taxon>
        <taxon>Eurotiomycetidae</taxon>
        <taxon>Eurotiales</taxon>
        <taxon>Aspergillaceae</taxon>
        <taxon>Aspergillus</taxon>
        <taxon>Aspergillus subgen. Nidulantes</taxon>
    </lineage>
</organism>
<sequence length="539" mass="59905">MTPAIDREAIPGTFTLVDTEHVLATRHLDRGDRDIVLVPEPSSDPDDPLNWSPHRKLLSTICVSVYTLFAGIACANVYSVLVQLSEETGVSVSTLNEGTGYMFLLAGWGLLFWQPFALQYGKRMTYILSLAGMLGTAIWGPFVRSNGEWIARSIITGFFLAPIEALPEVSVTDVYFTHERGTYMGLYAFFLAGSNYFAPVICGFIAEYQGWEWVFYWPAIFCGAAMVFLFFFMEETNYVREMPSMSEPAAASSASADQEGEKKTLSAEASSQSDPGVGVVYSKKTYLQKLSILGPRQARNNMFRRAWQMVYYLSWPVIFYAGFSYGSYLIWFNVLNGTASLILGSAPYNFSASMVGLSYLACCLGVILGSLFTGRFSDWLTIKLARRNGGIMEAEHRLWPFSLCLILVPGSLLLWGVGAAHGVHWFGLLVAMCLLAMTNTCGVTLSVNYLVDSYRELSGDAMATVILVRNTMSFAMGYGITPWVQDLGYQNCFISAAFVGLACSLVFLAMVKWGKTFRVQSRTKYWRIVVENWEKGMGH</sequence>
<evidence type="ECO:0000256" key="5">
    <source>
        <dbReference type="SAM" id="Phobius"/>
    </source>
</evidence>
<keyword evidence="2 5" id="KW-0812">Transmembrane</keyword>
<dbReference type="PANTHER" id="PTHR23502:SF30">
    <property type="entry name" value="TRANSPORTER, PUTATIVE (AFU_ORTHOLOGUE AFUA_8G04702)-RELATED"/>
    <property type="match status" value="1"/>
</dbReference>
<dbReference type="OrthoDB" id="5215911at2759"/>
<comment type="subcellular location">
    <subcellularLocation>
        <location evidence="1">Membrane</location>
        <topology evidence="1">Multi-pass membrane protein</topology>
    </subcellularLocation>
</comment>
<feature type="transmembrane region" description="Helical" evidence="5">
    <location>
        <begin position="423"/>
        <end position="451"/>
    </location>
</feature>
<dbReference type="STRING" id="454130.A0A0U5GCE9"/>
<dbReference type="SUPFAM" id="SSF103473">
    <property type="entry name" value="MFS general substrate transporter"/>
    <property type="match status" value="1"/>
</dbReference>
<dbReference type="GO" id="GO:0022857">
    <property type="term" value="F:transmembrane transporter activity"/>
    <property type="evidence" value="ECO:0007669"/>
    <property type="project" value="InterPro"/>
</dbReference>
<feature type="transmembrane region" description="Helical" evidence="5">
    <location>
        <begin position="352"/>
        <end position="377"/>
    </location>
</feature>
<gene>
    <name evidence="6" type="ORF">ASPCAL11469</name>
</gene>
<evidence type="ECO:0000256" key="3">
    <source>
        <dbReference type="ARBA" id="ARBA00022989"/>
    </source>
</evidence>
<dbReference type="GO" id="GO:0005886">
    <property type="term" value="C:plasma membrane"/>
    <property type="evidence" value="ECO:0007669"/>
    <property type="project" value="TreeGrafter"/>
</dbReference>
<evidence type="ECO:0000256" key="2">
    <source>
        <dbReference type="ARBA" id="ARBA00022692"/>
    </source>
</evidence>
<feature type="transmembrane region" description="Helical" evidence="5">
    <location>
        <begin position="493"/>
        <end position="514"/>
    </location>
</feature>
<dbReference type="OMA" id="VHWFGLL"/>